<dbReference type="GO" id="GO:0046872">
    <property type="term" value="F:metal ion binding"/>
    <property type="evidence" value="ECO:0007669"/>
    <property type="project" value="UniProtKB-KW"/>
</dbReference>
<evidence type="ECO:0000256" key="3">
    <source>
        <dbReference type="ARBA" id="ARBA00022448"/>
    </source>
</evidence>
<feature type="binding site" evidence="13">
    <location>
        <position position="171"/>
    </location>
    <ligand>
        <name>molybdate</name>
        <dbReference type="ChEBI" id="CHEBI:36264"/>
    </ligand>
</feature>
<reference evidence="15 16" key="1">
    <citation type="submission" date="2017-03" db="EMBL/GenBank/DDBJ databases">
        <authorList>
            <person name="Afonso C.L."/>
            <person name="Miller P.J."/>
            <person name="Scott M.A."/>
            <person name="Spackman E."/>
            <person name="Goraichik I."/>
            <person name="Dimitrov K.M."/>
            <person name="Suarez D.L."/>
            <person name="Swayne D.E."/>
        </authorList>
    </citation>
    <scope>NUCLEOTIDE SEQUENCE [LARGE SCALE GENOMIC DNA]</scope>
    <source>
        <strain evidence="15 16">CECT 7751</strain>
    </source>
</reference>
<dbReference type="PANTHER" id="PTHR30632:SF17">
    <property type="entry name" value="MOLYBDATE-BINDING PROTEIN MODA"/>
    <property type="match status" value="1"/>
</dbReference>
<gene>
    <name evidence="15" type="primary">modA</name>
    <name evidence="15" type="ORF">PSM7751_00245</name>
</gene>
<name>A0A1X6Y7D1_9RHOB</name>
<evidence type="ECO:0000256" key="9">
    <source>
        <dbReference type="ARBA" id="ARBA00056002"/>
    </source>
</evidence>
<dbReference type="CDD" id="cd13536">
    <property type="entry name" value="PBP2_EcModA"/>
    <property type="match status" value="1"/>
</dbReference>
<keyword evidence="5 13" id="KW-0479">Metal-binding</keyword>
<keyword evidence="7" id="KW-0472">Membrane</keyword>
<dbReference type="PANTHER" id="PTHR30632">
    <property type="entry name" value="MOLYBDATE-BINDING PERIPLASMIC PROTEIN"/>
    <property type="match status" value="1"/>
</dbReference>
<keyword evidence="16" id="KW-1185">Reference proteome</keyword>
<keyword evidence="4" id="KW-1003">Cell membrane</keyword>
<dbReference type="SUPFAM" id="SSF53850">
    <property type="entry name" value="Periplasmic binding protein-like II"/>
    <property type="match status" value="1"/>
</dbReference>
<dbReference type="EMBL" id="FWFN01000001">
    <property type="protein sequence ID" value="SLN12857.1"/>
    <property type="molecule type" value="Genomic_DNA"/>
</dbReference>
<dbReference type="InterPro" id="IPR050682">
    <property type="entry name" value="ModA/WtpA"/>
</dbReference>
<dbReference type="Pfam" id="PF13531">
    <property type="entry name" value="SBP_bac_11"/>
    <property type="match status" value="1"/>
</dbReference>
<keyword evidence="6 14" id="KW-0732">Signal</keyword>
<dbReference type="GO" id="GO:0015689">
    <property type="term" value="P:molybdate ion transport"/>
    <property type="evidence" value="ECO:0007669"/>
    <property type="project" value="InterPro"/>
</dbReference>
<feature type="binding site" evidence="13">
    <location>
        <position position="144"/>
    </location>
    <ligand>
        <name>molybdate</name>
        <dbReference type="ChEBI" id="CHEBI:36264"/>
    </ligand>
</feature>
<evidence type="ECO:0000256" key="14">
    <source>
        <dbReference type="SAM" id="SignalP"/>
    </source>
</evidence>
<comment type="function">
    <text evidence="9">Involved in the transport of molybdenum into the cell. Part of the binding-protein-dependent transport system ModABCD.</text>
</comment>
<evidence type="ECO:0000256" key="13">
    <source>
        <dbReference type="PIRSR" id="PIRSR004846-1"/>
    </source>
</evidence>
<dbReference type="AlphaFoldDB" id="A0A1X6Y7D1"/>
<evidence type="ECO:0000256" key="2">
    <source>
        <dbReference type="ARBA" id="ARBA00009175"/>
    </source>
</evidence>
<dbReference type="FunFam" id="3.40.190.10:FF:000030">
    <property type="entry name" value="Molybdate ABC transporter substrate-binding protein"/>
    <property type="match status" value="1"/>
</dbReference>
<dbReference type="InterPro" id="IPR005950">
    <property type="entry name" value="ModA"/>
</dbReference>
<comment type="subcellular location">
    <subcellularLocation>
        <location evidence="1">Cell membrane</location>
    </subcellularLocation>
</comment>
<evidence type="ECO:0000256" key="7">
    <source>
        <dbReference type="ARBA" id="ARBA00023136"/>
    </source>
</evidence>
<dbReference type="RefSeq" id="WP_085886170.1">
    <property type="nucleotide sequence ID" value="NZ_FWFN01000001.1"/>
</dbReference>
<evidence type="ECO:0000256" key="12">
    <source>
        <dbReference type="ARBA" id="ARBA00078141"/>
    </source>
</evidence>
<dbReference type="GO" id="GO:0005886">
    <property type="term" value="C:plasma membrane"/>
    <property type="evidence" value="ECO:0007669"/>
    <property type="project" value="UniProtKB-SubCell"/>
</dbReference>
<evidence type="ECO:0000256" key="1">
    <source>
        <dbReference type="ARBA" id="ARBA00004236"/>
    </source>
</evidence>
<dbReference type="PIRSF" id="PIRSF004846">
    <property type="entry name" value="ModA"/>
    <property type="match status" value="1"/>
</dbReference>
<accession>A0A1X6Y7D1</accession>
<evidence type="ECO:0000313" key="15">
    <source>
        <dbReference type="EMBL" id="SLN12857.1"/>
    </source>
</evidence>
<feature type="binding site" evidence="13">
    <location>
        <position position="59"/>
    </location>
    <ligand>
        <name>molybdate</name>
        <dbReference type="ChEBI" id="CHEBI:36264"/>
    </ligand>
</feature>
<evidence type="ECO:0000256" key="4">
    <source>
        <dbReference type="ARBA" id="ARBA00022475"/>
    </source>
</evidence>
<comment type="similarity">
    <text evidence="2">Belongs to the bacterial solute-binding protein ModA family.</text>
</comment>
<feature type="signal peptide" evidence="14">
    <location>
        <begin position="1"/>
        <end position="22"/>
    </location>
</feature>
<feature type="chain" id="PRO_5012982144" description="Molybdate-binding protein ModA" evidence="14">
    <location>
        <begin position="23"/>
        <end position="254"/>
    </location>
</feature>
<dbReference type="GO" id="GO:0030973">
    <property type="term" value="F:molybdate ion binding"/>
    <property type="evidence" value="ECO:0007669"/>
    <property type="project" value="TreeGrafter"/>
</dbReference>
<dbReference type="Gene3D" id="3.40.190.10">
    <property type="entry name" value="Periplasmic binding protein-like II"/>
    <property type="match status" value="2"/>
</dbReference>
<sequence length="254" mass="26409">MKSFRPFLFSIAFSTLAFPVAAQEVTLFAAASLKTAMDQLEPAFERATGADLRVSLAGSSALARQIQQGAPADVFISANPGWMDQLEADGLITPETRRDLLANEIVLVAHGADAAPVTLNADLDLPAMLGDAPLAMALVDAVPAGIYGRTALQSLGLWDSVAPHVAQADNVRAALALVALGEAPLGVVYATDAAAEPDVTVIGTFPEDSHDPILYPLAALADSTNPLTADLLNFLSGPEARAIFEGQGFTWASD</sequence>
<evidence type="ECO:0000256" key="6">
    <source>
        <dbReference type="ARBA" id="ARBA00022729"/>
    </source>
</evidence>
<feature type="binding site" evidence="13">
    <location>
        <position position="189"/>
    </location>
    <ligand>
        <name>molybdate</name>
        <dbReference type="ChEBI" id="CHEBI:36264"/>
    </ligand>
</feature>
<keyword evidence="3" id="KW-0813">Transport</keyword>
<organism evidence="15 16">
    <name type="scientific">Pseudooceanicola marinus</name>
    <dbReference type="NCBI Taxonomy" id="396013"/>
    <lineage>
        <taxon>Bacteria</taxon>
        <taxon>Pseudomonadati</taxon>
        <taxon>Pseudomonadota</taxon>
        <taxon>Alphaproteobacteria</taxon>
        <taxon>Rhodobacterales</taxon>
        <taxon>Paracoccaceae</taxon>
        <taxon>Pseudooceanicola</taxon>
    </lineage>
</organism>
<dbReference type="NCBIfam" id="TIGR01256">
    <property type="entry name" value="modA"/>
    <property type="match status" value="1"/>
</dbReference>
<evidence type="ECO:0000256" key="8">
    <source>
        <dbReference type="ARBA" id="ARBA00023245"/>
    </source>
</evidence>
<evidence type="ECO:0000256" key="5">
    <source>
        <dbReference type="ARBA" id="ARBA00022723"/>
    </source>
</evidence>
<evidence type="ECO:0000313" key="16">
    <source>
        <dbReference type="Proteomes" id="UP000193963"/>
    </source>
</evidence>
<keyword evidence="13" id="KW-0500">Molybdenum</keyword>
<evidence type="ECO:0000256" key="11">
    <source>
        <dbReference type="ARBA" id="ARBA00073171"/>
    </source>
</evidence>
<protein>
    <recommendedName>
        <fullName evidence="11">Molybdate-binding protein ModA</fullName>
    </recommendedName>
    <alternativeName>
        <fullName evidence="12">Molybdate/tungstate-binding protein ModA</fullName>
    </alternativeName>
</protein>
<evidence type="ECO:0000256" key="10">
    <source>
        <dbReference type="ARBA" id="ARBA00062515"/>
    </source>
</evidence>
<comment type="subunit">
    <text evidence="10">The complex is composed of two ATP-binding proteins (ModC), two transmembrane proteins (ModB) and a solute-binding protein (ModA).</text>
</comment>
<feature type="binding site" evidence="13">
    <location>
        <position position="32"/>
    </location>
    <ligand>
        <name>molybdate</name>
        <dbReference type="ChEBI" id="CHEBI:36264"/>
    </ligand>
</feature>
<proteinExistence type="inferred from homology"/>
<dbReference type="GO" id="GO:0030288">
    <property type="term" value="C:outer membrane-bounded periplasmic space"/>
    <property type="evidence" value="ECO:0007669"/>
    <property type="project" value="TreeGrafter"/>
</dbReference>
<dbReference type="OrthoDB" id="9785015at2"/>
<dbReference type="Proteomes" id="UP000193963">
    <property type="component" value="Unassembled WGS sequence"/>
</dbReference>
<keyword evidence="8" id="KW-0826">Tungsten</keyword>